<dbReference type="GO" id="GO:0046872">
    <property type="term" value="F:metal ion binding"/>
    <property type="evidence" value="ECO:0007669"/>
    <property type="project" value="UniProtKB-KW"/>
</dbReference>
<dbReference type="PDBsum" id="6OTW"/>
<evidence type="ECO:0000259" key="7">
    <source>
        <dbReference type="PROSITE" id="PS01033"/>
    </source>
</evidence>
<keyword evidence="2 6" id="KW-0349">Heme</keyword>
<dbReference type="AlphaFoldDB" id="Q86G74"/>
<accession>Q86G74</accession>
<dbReference type="InterPro" id="IPR000971">
    <property type="entry name" value="Globin"/>
</dbReference>
<dbReference type="PROSITE" id="PS01033">
    <property type="entry name" value="GLOBIN"/>
    <property type="match status" value="1"/>
</dbReference>
<dbReference type="CDD" id="cd01040">
    <property type="entry name" value="Mb-like"/>
    <property type="match status" value="1"/>
</dbReference>
<evidence type="ECO:0000256" key="6">
    <source>
        <dbReference type="RuleBase" id="RU000356"/>
    </source>
</evidence>
<dbReference type="SUPFAM" id="SSF46458">
    <property type="entry name" value="Globin-like"/>
    <property type="match status" value="1"/>
</dbReference>
<feature type="domain" description="Globin" evidence="7">
    <location>
        <begin position="3"/>
        <end position="149"/>
    </location>
</feature>
<protein>
    <submittedName>
        <fullName evidence="8">Hemoglobin II</fullName>
    </submittedName>
</protein>
<reference evidence="8" key="1">
    <citation type="submission" date="2003-02" db="EMBL/GenBank/DDBJ databases">
        <title>The cDNA Derived Amino Acid Sequence of Hemoglobin II from Lucina pectinata.</title>
        <authorList>
            <person name="Torres-Mercado E."/>
            <person name="Lopez-Garriga J."/>
            <person name="Cadilla-Vazquez C.L."/>
        </authorList>
    </citation>
    <scope>NUCLEOTIDE SEQUENCE</scope>
</reference>
<dbReference type="PANTHER" id="PTHR47217:SF1">
    <property type="entry name" value="GLOBIN-LIKE PROTEIN"/>
    <property type="match status" value="1"/>
</dbReference>
<evidence type="ECO:0000256" key="3">
    <source>
        <dbReference type="ARBA" id="ARBA00022621"/>
    </source>
</evidence>
<dbReference type="Pfam" id="PF00042">
    <property type="entry name" value="Globin"/>
    <property type="match status" value="1"/>
</dbReference>
<dbReference type="InterPro" id="IPR044399">
    <property type="entry name" value="Mb-like_M"/>
</dbReference>
<evidence type="ECO:0000313" key="8">
    <source>
        <dbReference type="EMBL" id="AAO89499.1"/>
    </source>
</evidence>
<dbReference type="PDBsum" id="6OTX"/>
<keyword evidence="3 6" id="KW-0561">Oxygen transport</keyword>
<dbReference type="Gene3D" id="1.10.490.10">
    <property type="entry name" value="Globins"/>
    <property type="match status" value="1"/>
</dbReference>
<keyword evidence="4" id="KW-0479">Metal-binding</keyword>
<dbReference type="InterPro" id="IPR009050">
    <property type="entry name" value="Globin-like_sf"/>
</dbReference>
<evidence type="ECO:0000256" key="5">
    <source>
        <dbReference type="ARBA" id="ARBA00023004"/>
    </source>
</evidence>
<dbReference type="SMR" id="Q86G74"/>
<evidence type="ECO:0000256" key="4">
    <source>
        <dbReference type="ARBA" id="ARBA00022723"/>
    </source>
</evidence>
<dbReference type="EMBL" id="EU999997">
    <property type="protein sequence ID" value="ACH73203.1"/>
    <property type="molecule type" value="Genomic_DNA"/>
</dbReference>
<organism evidence="8">
    <name type="scientific">Phacoides pectinatus</name>
    <name type="common">Thick lucine</name>
    <name type="synonym">Lucina pectinata</name>
    <dbReference type="NCBI Taxonomy" id="244486"/>
    <lineage>
        <taxon>Eukaryota</taxon>
        <taxon>Metazoa</taxon>
        <taxon>Spiralia</taxon>
        <taxon>Lophotrochozoa</taxon>
        <taxon>Mollusca</taxon>
        <taxon>Bivalvia</taxon>
        <taxon>Autobranchia</taxon>
        <taxon>Heteroconchia</taxon>
        <taxon>Euheterodonta</taxon>
        <taxon>Imparidentia</taxon>
        <taxon>Lucinida</taxon>
        <taxon>Lucinoidea</taxon>
        <taxon>Lucinidae</taxon>
        <taxon>Phacoides</taxon>
    </lineage>
</organism>
<dbReference type="GO" id="GO:0019825">
    <property type="term" value="F:oxygen binding"/>
    <property type="evidence" value="ECO:0007669"/>
    <property type="project" value="InterPro"/>
</dbReference>
<name>Q86G74_PHAPT</name>
<evidence type="ECO:0000256" key="2">
    <source>
        <dbReference type="ARBA" id="ARBA00022617"/>
    </source>
</evidence>
<comment type="similarity">
    <text evidence="6">Belongs to the globin family.</text>
</comment>
<sequence>MTTLTNPQKAAIRSSWSKFMDNGVSNGQGFYMDLFKAHPETLTPFKSLFGGLTLAQLQDNPKMKAQSLVFCNGMSSFVDHLDDNDMLVVLIQKMAKLHNNRGIRASDLRTAYDILIHYMEDHNHMVGGAKDAWEVFVGFICKTLGDYMKELS</sequence>
<evidence type="ECO:0000256" key="1">
    <source>
        <dbReference type="ARBA" id="ARBA00022448"/>
    </source>
</evidence>
<reference evidence="9" key="2">
    <citation type="submission" date="2011-02" db="EMBL/GenBank/DDBJ databases">
        <title>Characterization and comparison of two oxygen-reactive binding hemoglobin genes from Lucina pectinata.</title>
        <authorList>
            <person name="Rivera L.E."/>
            <person name="Lopez-Garriga J."/>
            <person name="Cadilla C.L."/>
        </authorList>
    </citation>
    <scope>NUCLEOTIDE SEQUENCE</scope>
</reference>
<dbReference type="PANTHER" id="PTHR47217">
    <property type="entry name" value="GLOBIN-LIKE PROTEIN"/>
    <property type="match status" value="1"/>
</dbReference>
<dbReference type="GO" id="GO:0020037">
    <property type="term" value="F:heme binding"/>
    <property type="evidence" value="ECO:0007669"/>
    <property type="project" value="InterPro"/>
</dbReference>
<dbReference type="InterPro" id="IPR012292">
    <property type="entry name" value="Globin/Proto"/>
</dbReference>
<proteinExistence type="evidence at transcript level"/>
<dbReference type="PDBsum" id="6OTY"/>
<keyword evidence="1 6" id="KW-0813">Transport</keyword>
<dbReference type="GO" id="GO:0005344">
    <property type="term" value="F:oxygen carrier activity"/>
    <property type="evidence" value="ECO:0007669"/>
    <property type="project" value="UniProtKB-KW"/>
</dbReference>
<keyword evidence="5" id="KW-0408">Iron</keyword>
<dbReference type="EMBL" id="AY243364">
    <property type="protein sequence ID" value="AAO89499.1"/>
    <property type="molecule type" value="mRNA"/>
</dbReference>
<evidence type="ECO:0000313" key="9">
    <source>
        <dbReference type="EMBL" id="ACH73203.1"/>
    </source>
</evidence>